<feature type="domain" description="Ice-binding protein C-terminal" evidence="2">
    <location>
        <begin position="152"/>
        <end position="175"/>
    </location>
</feature>
<comment type="caution">
    <text evidence="3">The sequence shown here is derived from an EMBL/GenBank/DDBJ whole genome shotgun (WGS) entry which is preliminary data.</text>
</comment>
<evidence type="ECO:0000313" key="4">
    <source>
        <dbReference type="Proteomes" id="UP001180825"/>
    </source>
</evidence>
<dbReference type="NCBIfam" id="TIGR03901">
    <property type="entry name" value="MYXO-CTERM"/>
    <property type="match status" value="1"/>
</dbReference>
<name>A0ABU2A420_9BURK</name>
<evidence type="ECO:0000313" key="3">
    <source>
        <dbReference type="EMBL" id="MDR7331840.1"/>
    </source>
</evidence>
<reference evidence="3 4" key="1">
    <citation type="submission" date="2023-07" db="EMBL/GenBank/DDBJ databases">
        <title>Sorghum-associated microbial communities from plants grown in Nebraska, USA.</title>
        <authorList>
            <person name="Schachtman D."/>
        </authorList>
    </citation>
    <scope>NUCLEOTIDE SEQUENCE [LARGE SCALE GENOMIC DNA]</scope>
    <source>
        <strain evidence="3 4">BE316</strain>
    </source>
</reference>
<evidence type="ECO:0000259" key="2">
    <source>
        <dbReference type="Pfam" id="PF07589"/>
    </source>
</evidence>
<dbReference type="EMBL" id="JAVDXV010000002">
    <property type="protein sequence ID" value="MDR7331840.1"/>
    <property type="molecule type" value="Genomic_DNA"/>
</dbReference>
<accession>A0ABU2A420</accession>
<protein>
    <recommendedName>
        <fullName evidence="2">Ice-binding protein C-terminal domain-containing protein</fullName>
    </recommendedName>
</protein>
<keyword evidence="4" id="KW-1185">Reference proteome</keyword>
<dbReference type="RefSeq" id="WP_310325587.1">
    <property type="nucleotide sequence ID" value="NZ_JAVDXV010000002.1"/>
</dbReference>
<feature type="chain" id="PRO_5046314626" description="Ice-binding protein C-terminal domain-containing protein" evidence="1">
    <location>
        <begin position="18"/>
        <end position="177"/>
    </location>
</feature>
<dbReference type="InterPro" id="IPR024038">
    <property type="entry name" value="MYXO-CTERM"/>
</dbReference>
<evidence type="ECO:0000256" key="1">
    <source>
        <dbReference type="SAM" id="SignalP"/>
    </source>
</evidence>
<dbReference type="InterPro" id="IPR013424">
    <property type="entry name" value="Ice-binding_C"/>
</dbReference>
<gene>
    <name evidence="3" type="ORF">J2X21_000966</name>
</gene>
<organism evidence="3 4">
    <name type="scientific">Roseateles asaccharophilus</name>
    <dbReference type="NCBI Taxonomy" id="582607"/>
    <lineage>
        <taxon>Bacteria</taxon>
        <taxon>Pseudomonadati</taxon>
        <taxon>Pseudomonadota</taxon>
        <taxon>Betaproteobacteria</taxon>
        <taxon>Burkholderiales</taxon>
        <taxon>Sphaerotilaceae</taxon>
        <taxon>Roseateles</taxon>
    </lineage>
</organism>
<dbReference type="NCBIfam" id="TIGR02595">
    <property type="entry name" value="PEP_CTERM"/>
    <property type="match status" value="1"/>
</dbReference>
<dbReference type="Proteomes" id="UP001180825">
    <property type="component" value="Unassembled WGS sequence"/>
</dbReference>
<keyword evidence="1" id="KW-0732">Signal</keyword>
<proteinExistence type="predicted"/>
<dbReference type="Pfam" id="PF07589">
    <property type="entry name" value="PEP-CTERM"/>
    <property type="match status" value="1"/>
</dbReference>
<sequence>MKKLAFAATLLPTFASAAGLLGTTVSVNYHLDSLSTLDSVLVGAGAELSCPGTAQLCSALTVPAQTVDIGDNSIRYFYVGAGTDFTDTPVNRFSFQSLYGGDVAITGVDLATNIAGLTASRLTFTSHGVQVDMRDLSVGSEAFFELSLQTAPVPEPASAALLLGGLALLAARRRRRR</sequence>
<feature type="signal peptide" evidence="1">
    <location>
        <begin position="1"/>
        <end position="17"/>
    </location>
</feature>